<dbReference type="RefSeq" id="WP_142231003.1">
    <property type="nucleotide sequence ID" value="NZ_CP022310.1"/>
</dbReference>
<evidence type="ECO:0000259" key="1">
    <source>
        <dbReference type="PROSITE" id="PS51186"/>
    </source>
</evidence>
<proteinExistence type="predicted"/>
<keyword evidence="2" id="KW-0808">Transferase</keyword>
<sequence>MTESPAIRPYRPEDRPALDEICVRTAHNGQDSRPFYADPSVFSDTFAAPYVHLEPELAFVLDDGAGRAVGYILGTADTVRFAERFRSEWLPLVADRHPEPSGPPRTPDESIAWLLHHPERMVVPELAAWPAHLHIDVLPAWQGCGHGRELMRTFLTALRDRGVPSVHLVMAVANKPARAFYDRLGFEEIAAPMDDSVVCLGRTTGHPDRL</sequence>
<keyword evidence="3" id="KW-1185">Reference proteome</keyword>
<accession>A0A514JJM3</accession>
<dbReference type="KEGG" id="sast:CD934_01640"/>
<name>A0A514JJM3_9ACTN</name>
<dbReference type="GO" id="GO:0016747">
    <property type="term" value="F:acyltransferase activity, transferring groups other than amino-acyl groups"/>
    <property type="evidence" value="ECO:0007669"/>
    <property type="project" value="InterPro"/>
</dbReference>
<dbReference type="InterPro" id="IPR051822">
    <property type="entry name" value="Glycosyl_Hydrolase_84"/>
</dbReference>
<dbReference type="EMBL" id="CP022310">
    <property type="protein sequence ID" value="QDI67510.1"/>
    <property type="molecule type" value="Genomic_DNA"/>
</dbReference>
<dbReference type="Pfam" id="PF00583">
    <property type="entry name" value="Acetyltransf_1"/>
    <property type="match status" value="1"/>
</dbReference>
<protein>
    <submittedName>
        <fullName evidence="2">GNAT family N-acetyltransferase</fullName>
    </submittedName>
</protein>
<evidence type="ECO:0000313" key="2">
    <source>
        <dbReference type="EMBL" id="QDI67510.1"/>
    </source>
</evidence>
<dbReference type="SUPFAM" id="SSF55729">
    <property type="entry name" value="Acyl-CoA N-acyltransferases (Nat)"/>
    <property type="match status" value="1"/>
</dbReference>
<organism evidence="2 3">
    <name type="scientific">Streptomyces calvus</name>
    <dbReference type="NCBI Taxonomy" id="67282"/>
    <lineage>
        <taxon>Bacteria</taxon>
        <taxon>Bacillati</taxon>
        <taxon>Actinomycetota</taxon>
        <taxon>Actinomycetes</taxon>
        <taxon>Kitasatosporales</taxon>
        <taxon>Streptomycetaceae</taxon>
        <taxon>Streptomyces</taxon>
    </lineage>
</organism>
<dbReference type="InterPro" id="IPR000182">
    <property type="entry name" value="GNAT_dom"/>
</dbReference>
<dbReference type="InterPro" id="IPR016181">
    <property type="entry name" value="Acyl_CoA_acyltransferase"/>
</dbReference>
<feature type="domain" description="N-acetyltransferase" evidence="1">
    <location>
        <begin position="5"/>
        <end position="205"/>
    </location>
</feature>
<dbReference type="AlphaFoldDB" id="A0A514JJM3"/>
<reference evidence="2 3" key="1">
    <citation type="submission" date="2017-07" db="EMBL/GenBank/DDBJ databases">
        <title>The Complete Genome of Streptomyces asterosporus-ZSY.</title>
        <authorList>
            <person name="Zhang S."/>
        </authorList>
    </citation>
    <scope>NUCLEOTIDE SEQUENCE [LARGE SCALE GENOMIC DNA]</scope>
    <source>
        <strain evidence="2 3">DSM 41452</strain>
    </source>
</reference>
<dbReference type="PANTHER" id="PTHR13170:SF16">
    <property type="entry name" value="PROTEIN O-GLCNACASE"/>
    <property type="match status" value="1"/>
</dbReference>
<evidence type="ECO:0000313" key="3">
    <source>
        <dbReference type="Proteomes" id="UP000316215"/>
    </source>
</evidence>
<dbReference type="PROSITE" id="PS51186">
    <property type="entry name" value="GNAT"/>
    <property type="match status" value="1"/>
</dbReference>
<dbReference type="Gene3D" id="3.40.630.30">
    <property type="match status" value="1"/>
</dbReference>
<dbReference type="PANTHER" id="PTHR13170">
    <property type="entry name" value="O-GLCNACASE"/>
    <property type="match status" value="1"/>
</dbReference>
<gene>
    <name evidence="2" type="ORF">CD934_01640</name>
</gene>
<dbReference type="CDD" id="cd04301">
    <property type="entry name" value="NAT_SF"/>
    <property type="match status" value="1"/>
</dbReference>
<dbReference type="Proteomes" id="UP000316215">
    <property type="component" value="Chromosome"/>
</dbReference>